<comment type="caution">
    <text evidence="5">The sequence shown here is derived from an EMBL/GenBank/DDBJ whole genome shotgun (WGS) entry which is preliminary data.</text>
</comment>
<comment type="cofactor">
    <cofactor evidence="1">
        <name>FAD</name>
        <dbReference type="ChEBI" id="CHEBI:57692"/>
    </cofactor>
</comment>
<evidence type="ECO:0000313" key="5">
    <source>
        <dbReference type="EMBL" id="TCK01275.1"/>
    </source>
</evidence>
<dbReference type="SUPFAM" id="SSF51905">
    <property type="entry name" value="FAD/NAD(P)-binding domain"/>
    <property type="match status" value="1"/>
</dbReference>
<dbReference type="STRING" id="1210063.GCA_001612665_04262"/>
<gene>
    <name evidence="5" type="ORF">DFR71_2299</name>
</gene>
<dbReference type="InterPro" id="IPR036188">
    <property type="entry name" value="FAD/NAD-bd_sf"/>
</dbReference>
<dbReference type="Proteomes" id="UP000294856">
    <property type="component" value="Unassembled WGS sequence"/>
</dbReference>
<dbReference type="Gene3D" id="3.50.50.60">
    <property type="entry name" value="FAD/NAD(P)-binding domain"/>
    <property type="match status" value="1"/>
</dbReference>
<keyword evidence="3" id="KW-0274">FAD</keyword>
<dbReference type="GO" id="GO:0071949">
    <property type="term" value="F:FAD binding"/>
    <property type="evidence" value="ECO:0007669"/>
    <property type="project" value="InterPro"/>
</dbReference>
<proteinExistence type="predicted"/>
<sequence>MAVIPLPEATSVVIVGAGPTGLTAAIVLAEAGVDHVLIDRLHEGANTSRAAVVHARTLEVLDGLGIASTLVERGIEVPTFKLRDGAKTLATIEFGDLPTAFPYALMVPQEVTEQVLLDRLHALGGAVHRPLTVTRVAEENNTVTVEYTDEHDRRGTISADYVIGADGMHSVVREQAGIGFTGDTYPTSFVLADVGMSWPTPRTEVSLHLSPEGITVVAPLPDDAGVRYRVVATVDDAPAHPTVDDVAALLNTRGPGGDIRVDKVLWSSRFRVHHRVADHYRAGRVLLAGDAAHVHSPAGGQGMNTGIQDAALLATLLTKVTAGEPDSVLDSYETVRRPIALDVVAFTDRMTRMATVQSGVVRAARNTAARLLGRVPAVRDKLAYQLSELGNH</sequence>
<dbReference type="PANTHER" id="PTHR43004">
    <property type="entry name" value="TRK SYSTEM POTASSIUM UPTAKE PROTEIN"/>
    <property type="match status" value="1"/>
</dbReference>
<protein>
    <submittedName>
        <fullName evidence="5">2-polyprenyl-6-methoxyphenol hydroxylase-like FAD-dependent oxidoreductase</fullName>
    </submittedName>
</protein>
<dbReference type="PANTHER" id="PTHR43004:SF19">
    <property type="entry name" value="BINDING MONOOXYGENASE, PUTATIVE (JCVI)-RELATED"/>
    <property type="match status" value="1"/>
</dbReference>
<reference evidence="5 6" key="1">
    <citation type="submission" date="2019-03" db="EMBL/GenBank/DDBJ databases">
        <title>Genomic Encyclopedia of Type Strains, Phase IV (KMG-IV): sequencing the most valuable type-strain genomes for metagenomic binning, comparative biology and taxonomic classification.</title>
        <authorList>
            <person name="Goeker M."/>
        </authorList>
    </citation>
    <scope>NUCLEOTIDE SEQUENCE [LARGE SCALE GENOMIC DNA]</scope>
    <source>
        <strain evidence="5 6">DSM 44684</strain>
    </source>
</reference>
<dbReference type="InterPro" id="IPR050641">
    <property type="entry name" value="RIFMO-like"/>
</dbReference>
<evidence type="ECO:0000256" key="1">
    <source>
        <dbReference type="ARBA" id="ARBA00001974"/>
    </source>
</evidence>
<feature type="domain" description="FAD-binding" evidence="4">
    <location>
        <begin position="10"/>
        <end position="347"/>
    </location>
</feature>
<dbReference type="GO" id="GO:0016709">
    <property type="term" value="F:oxidoreductase activity, acting on paired donors, with incorporation or reduction of molecular oxygen, NAD(P)H as one donor, and incorporation of one atom of oxygen"/>
    <property type="evidence" value="ECO:0007669"/>
    <property type="project" value="UniProtKB-ARBA"/>
</dbReference>
<dbReference type="EMBL" id="SMFR01000001">
    <property type="protein sequence ID" value="TCK01275.1"/>
    <property type="molecule type" value="Genomic_DNA"/>
</dbReference>
<name>A0A4R1G4E1_9NOCA</name>
<evidence type="ECO:0000256" key="3">
    <source>
        <dbReference type="ARBA" id="ARBA00022827"/>
    </source>
</evidence>
<evidence type="ECO:0000313" key="6">
    <source>
        <dbReference type="Proteomes" id="UP000294856"/>
    </source>
</evidence>
<dbReference type="InterPro" id="IPR002938">
    <property type="entry name" value="FAD-bd"/>
</dbReference>
<dbReference type="OrthoDB" id="8670884at2"/>
<dbReference type="Gene3D" id="3.30.70.2450">
    <property type="match status" value="1"/>
</dbReference>
<keyword evidence="2" id="KW-0285">Flavoprotein</keyword>
<dbReference type="PRINTS" id="PR00420">
    <property type="entry name" value="RNGMNOXGNASE"/>
</dbReference>
<organism evidence="5 6">
    <name type="scientific">Nocardia alba</name>
    <dbReference type="NCBI Taxonomy" id="225051"/>
    <lineage>
        <taxon>Bacteria</taxon>
        <taxon>Bacillati</taxon>
        <taxon>Actinomycetota</taxon>
        <taxon>Actinomycetes</taxon>
        <taxon>Mycobacteriales</taxon>
        <taxon>Nocardiaceae</taxon>
        <taxon>Nocardia</taxon>
    </lineage>
</organism>
<dbReference type="RefSeq" id="WP_067453997.1">
    <property type="nucleotide sequence ID" value="NZ_SMFR01000001.1"/>
</dbReference>
<dbReference type="AlphaFoldDB" id="A0A4R1G4E1"/>
<keyword evidence="6" id="KW-1185">Reference proteome</keyword>
<dbReference type="Pfam" id="PF01494">
    <property type="entry name" value="FAD_binding_3"/>
    <property type="match status" value="1"/>
</dbReference>
<accession>A0A4R1G4E1</accession>
<evidence type="ECO:0000256" key="2">
    <source>
        <dbReference type="ARBA" id="ARBA00022630"/>
    </source>
</evidence>
<evidence type="ECO:0000259" key="4">
    <source>
        <dbReference type="Pfam" id="PF01494"/>
    </source>
</evidence>